<reference evidence="1 2" key="1">
    <citation type="journal article" date="2019" name="Philos. Trans. R. Soc. Lond., B, Biol. Sci.">
        <title>Ant behaviour and brain gene expression of defending hosts depend on the ecological success of the intruding social parasite.</title>
        <authorList>
            <person name="Kaur R."/>
            <person name="Stoldt M."/>
            <person name="Jongepier E."/>
            <person name="Feldmeyer B."/>
            <person name="Menzel F."/>
            <person name="Bornberg-Bauer E."/>
            <person name="Foitzik S."/>
        </authorList>
    </citation>
    <scope>NUCLEOTIDE SEQUENCE [LARGE SCALE GENOMIC DNA]</scope>
    <source>
        <tissue evidence="1">Whole body</tissue>
    </source>
</reference>
<evidence type="ECO:0000313" key="1">
    <source>
        <dbReference type="EMBL" id="TGZ48370.1"/>
    </source>
</evidence>
<keyword evidence="2" id="KW-1185">Reference proteome</keyword>
<organism evidence="1 2">
    <name type="scientific">Temnothorax longispinosus</name>
    <dbReference type="NCBI Taxonomy" id="300112"/>
    <lineage>
        <taxon>Eukaryota</taxon>
        <taxon>Metazoa</taxon>
        <taxon>Ecdysozoa</taxon>
        <taxon>Arthropoda</taxon>
        <taxon>Hexapoda</taxon>
        <taxon>Insecta</taxon>
        <taxon>Pterygota</taxon>
        <taxon>Neoptera</taxon>
        <taxon>Endopterygota</taxon>
        <taxon>Hymenoptera</taxon>
        <taxon>Apocrita</taxon>
        <taxon>Aculeata</taxon>
        <taxon>Formicoidea</taxon>
        <taxon>Formicidae</taxon>
        <taxon>Myrmicinae</taxon>
        <taxon>Temnothorax</taxon>
    </lineage>
</organism>
<dbReference type="Proteomes" id="UP000310200">
    <property type="component" value="Unassembled WGS sequence"/>
</dbReference>
<comment type="caution">
    <text evidence="1">The sequence shown here is derived from an EMBL/GenBank/DDBJ whole genome shotgun (WGS) entry which is preliminary data.</text>
</comment>
<dbReference type="EMBL" id="QBLH01002493">
    <property type="protein sequence ID" value="TGZ48370.1"/>
    <property type="molecule type" value="Genomic_DNA"/>
</dbReference>
<dbReference type="AlphaFoldDB" id="A0A4S2KGM5"/>
<evidence type="ECO:0000313" key="2">
    <source>
        <dbReference type="Proteomes" id="UP000310200"/>
    </source>
</evidence>
<sequence>MTIIVPWSTFSSRIDADSQRRPTGIRCRQLCRARWTYPTYQQTYPPTIGSTMKTIECNCYASRAGHEERPATCRSHPDDEYIATASANEASDHQETERIIIEHDEDQ</sequence>
<gene>
    <name evidence="1" type="ORF">DBV15_04506</name>
</gene>
<proteinExistence type="predicted"/>
<name>A0A4S2KGM5_9HYME</name>
<protein>
    <submittedName>
        <fullName evidence="1">Uncharacterized protein</fullName>
    </submittedName>
</protein>
<accession>A0A4S2KGM5</accession>